<comment type="caution">
    <text evidence="6">The sequence shown here is derived from an EMBL/GenBank/DDBJ whole genome shotgun (WGS) entry which is preliminary data.</text>
</comment>
<dbReference type="OrthoDB" id="165382at2759"/>
<organism evidence="6 7">
    <name type="scientific">Acaulospora morrowiae</name>
    <dbReference type="NCBI Taxonomy" id="94023"/>
    <lineage>
        <taxon>Eukaryota</taxon>
        <taxon>Fungi</taxon>
        <taxon>Fungi incertae sedis</taxon>
        <taxon>Mucoromycota</taxon>
        <taxon>Glomeromycotina</taxon>
        <taxon>Glomeromycetes</taxon>
        <taxon>Diversisporales</taxon>
        <taxon>Acaulosporaceae</taxon>
        <taxon>Acaulospora</taxon>
    </lineage>
</organism>
<dbReference type="SUPFAM" id="SSF103481">
    <property type="entry name" value="Multidrug resistance efflux transporter EmrE"/>
    <property type="match status" value="1"/>
</dbReference>
<feature type="transmembrane region" description="Helical" evidence="5">
    <location>
        <begin position="182"/>
        <end position="201"/>
    </location>
</feature>
<name>A0A9N9I0V7_9GLOM</name>
<feature type="transmembrane region" description="Helical" evidence="5">
    <location>
        <begin position="156"/>
        <end position="176"/>
    </location>
</feature>
<proteinExistence type="predicted"/>
<reference evidence="6" key="1">
    <citation type="submission" date="2021-06" db="EMBL/GenBank/DDBJ databases">
        <authorList>
            <person name="Kallberg Y."/>
            <person name="Tangrot J."/>
            <person name="Rosling A."/>
        </authorList>
    </citation>
    <scope>NUCLEOTIDE SEQUENCE</scope>
    <source>
        <strain evidence="6">CL551</strain>
    </source>
</reference>
<comment type="subcellular location">
    <subcellularLocation>
        <location evidence="1">Membrane</location>
        <topology evidence="1">Multi-pass membrane protein</topology>
    </subcellularLocation>
</comment>
<keyword evidence="7" id="KW-1185">Reference proteome</keyword>
<evidence type="ECO:0000256" key="5">
    <source>
        <dbReference type="SAM" id="Phobius"/>
    </source>
</evidence>
<feature type="transmembrane region" description="Helical" evidence="5">
    <location>
        <begin position="6"/>
        <end position="29"/>
    </location>
</feature>
<feature type="transmembrane region" description="Helical" evidence="5">
    <location>
        <begin position="310"/>
        <end position="330"/>
    </location>
</feature>
<evidence type="ECO:0000256" key="4">
    <source>
        <dbReference type="ARBA" id="ARBA00023136"/>
    </source>
</evidence>
<dbReference type="GO" id="GO:0015095">
    <property type="term" value="F:magnesium ion transmembrane transporter activity"/>
    <property type="evidence" value="ECO:0007669"/>
    <property type="project" value="InterPro"/>
</dbReference>
<dbReference type="Gene3D" id="1.10.3730.20">
    <property type="match status" value="1"/>
</dbReference>
<feature type="transmembrane region" description="Helical" evidence="5">
    <location>
        <begin position="273"/>
        <end position="290"/>
    </location>
</feature>
<feature type="transmembrane region" description="Helical" evidence="5">
    <location>
        <begin position="210"/>
        <end position="228"/>
    </location>
</feature>
<evidence type="ECO:0000313" key="7">
    <source>
        <dbReference type="Proteomes" id="UP000789342"/>
    </source>
</evidence>
<feature type="transmembrane region" description="Helical" evidence="5">
    <location>
        <begin position="248"/>
        <end position="266"/>
    </location>
</feature>
<dbReference type="InterPro" id="IPR037185">
    <property type="entry name" value="EmrE-like"/>
</dbReference>
<dbReference type="EMBL" id="CAJVPV010020898">
    <property type="protein sequence ID" value="CAG8716226.1"/>
    <property type="molecule type" value="Genomic_DNA"/>
</dbReference>
<evidence type="ECO:0000256" key="2">
    <source>
        <dbReference type="ARBA" id="ARBA00022692"/>
    </source>
</evidence>
<keyword evidence="3 5" id="KW-1133">Transmembrane helix</keyword>
<dbReference type="AlphaFoldDB" id="A0A9N9I0V7"/>
<gene>
    <name evidence="6" type="ORF">AMORRO_LOCUS13022</name>
</gene>
<feature type="transmembrane region" description="Helical" evidence="5">
    <location>
        <begin position="374"/>
        <end position="391"/>
    </location>
</feature>
<keyword evidence="2 5" id="KW-0812">Transmembrane</keyword>
<dbReference type="Pfam" id="PF05653">
    <property type="entry name" value="Mg_trans_NIPA"/>
    <property type="match status" value="1"/>
</dbReference>
<dbReference type="PANTHER" id="PTHR12570">
    <property type="match status" value="1"/>
</dbReference>
<evidence type="ECO:0000256" key="1">
    <source>
        <dbReference type="ARBA" id="ARBA00004141"/>
    </source>
</evidence>
<protein>
    <submittedName>
        <fullName evidence="6">18441_t:CDS:1</fullName>
    </submittedName>
</protein>
<evidence type="ECO:0000313" key="6">
    <source>
        <dbReference type="EMBL" id="CAG8716226.1"/>
    </source>
</evidence>
<keyword evidence="4 5" id="KW-0472">Membrane</keyword>
<feature type="transmembrane region" description="Helical" evidence="5">
    <location>
        <begin position="342"/>
        <end position="362"/>
    </location>
</feature>
<dbReference type="Proteomes" id="UP000789342">
    <property type="component" value="Unassembled WGS sequence"/>
</dbReference>
<evidence type="ECO:0000256" key="3">
    <source>
        <dbReference type="ARBA" id="ARBA00022989"/>
    </source>
</evidence>
<sequence length="498" mass="55775">MSINSVNGIIFLLLLVVSRIIRSITTLVISLKPFLWVLVVGAQPFYPSRLEYLQVNNVGFYLRITRSQIIHWRYFRCHRQCKVLISVALNIQKNAHNELQKLHQLDQLDYEAYIGNNLRSSESETRNTDTNDIEGYEVLLDPEQYSETHYLHSKSWWAGILVMIIGELGNFIAYAFAPASVVAPLGTVALISNVILAPIMLKEKFRSQDLIGIIIAIIGAVFVVLTSKSEELKLSEEAMWNAIKKPQFIIYFTITCALAIFLIYLSGEIGHKLIIIDLSLVALFGGYTVLSTKAISSLLTTEFLMMFKHTLTYILLFVLISTAVLQVKFLNKALKQFDSTEVIPTQFVLFTMSAITGSAVLYNDFAEMDFWKCSSFLSGCFMTFLGVYFITSNRSKSQGYIPISHQEPNTMGRGSIIVDPLHPPLPDPTSLNTSERRFSQATSATTIPRRNTVLGLINSSNPTLYRAYGSMDNSSSRNDTFLQSIVNGVTTNSLTAGD</sequence>
<accession>A0A9N9I0V7</accession>
<dbReference type="InterPro" id="IPR008521">
    <property type="entry name" value="Mg_trans_NIPA"/>
</dbReference>
<dbReference type="PANTHER" id="PTHR12570:SF65">
    <property type="entry name" value="MAGNESIUM TRANSPORTER NIPA9-RELATED"/>
    <property type="match status" value="1"/>
</dbReference>
<dbReference type="GO" id="GO:0016020">
    <property type="term" value="C:membrane"/>
    <property type="evidence" value="ECO:0007669"/>
    <property type="project" value="UniProtKB-SubCell"/>
</dbReference>